<dbReference type="AlphaFoldDB" id="D3SNA7"/>
<evidence type="ECO:0000259" key="2">
    <source>
        <dbReference type="Pfam" id="PF03787"/>
    </source>
</evidence>
<organism evidence="3 4">
    <name type="scientific">Thermocrinis albus (strain DSM 14484 / JCM 11386 / HI 11/12)</name>
    <dbReference type="NCBI Taxonomy" id="638303"/>
    <lineage>
        <taxon>Bacteria</taxon>
        <taxon>Pseudomonadati</taxon>
        <taxon>Aquificota</taxon>
        <taxon>Aquificia</taxon>
        <taxon>Aquificales</taxon>
        <taxon>Aquificaceae</taxon>
        <taxon>Thermocrinis</taxon>
    </lineage>
</organism>
<accession>D3SNA7</accession>
<dbReference type="InterPro" id="IPR007522">
    <property type="entry name" value="CRISPR-assoc_prot_TM1795"/>
</dbReference>
<gene>
    <name evidence="3" type="ordered locus">Thal_0006</name>
</gene>
<dbReference type="InterPro" id="IPR005537">
    <property type="entry name" value="RAMP_III_fam"/>
</dbReference>
<sequence length="367" mass="42737">MEKLTSLEYTLEFVTPAFIGGADPEKAELRPASIVGMLRWWFRVLVGAFVESIEELFQLESELFGNQDKAGKIWVRVLEYPAPKSIETKTKDKDYNYLLGLSKRGKGFDKGEKVKLRILTPDNLKELTEFLVRFAFTFGNLGNRARKGFGSLDFSQGDLLIDPTKDLSIEKLKEILRPLMKEEDLTFHKNSKYPNISNMKVFKKSYRNLDSELSYLSEQYRNFRAPSGLTEEYKKVISLFMDRKPISDRDVVSVFKNHMFGLPIMFFSRKRNAKVMLSWTSEGQNGRKVGDRRRAAPFWISFKREKIYITLFRSSFLPEGSKIVLQPKGRHGNKKQFEETFPEDYDYLERFFKKIGFEEVFDGGSLK</sequence>
<evidence type="ECO:0000313" key="3">
    <source>
        <dbReference type="EMBL" id="ADC88644.1"/>
    </source>
</evidence>
<evidence type="ECO:0000256" key="1">
    <source>
        <dbReference type="ARBA" id="ARBA00023118"/>
    </source>
</evidence>
<reference evidence="4" key="1">
    <citation type="journal article" date="2010" name="Stand. Genomic Sci.">
        <title>Complete genome sequence of Thermocrinis albus type strain (HI 11/12T).</title>
        <authorList>
            <person name="Wirth R."/>
            <person name="Sikorski J."/>
            <person name="Brambilla E."/>
            <person name="Misra M."/>
            <person name="Lapidus A."/>
            <person name="Copeland A."/>
            <person name="Nolan M."/>
            <person name="Lucas S."/>
            <person name="Chen F."/>
            <person name="Tice H."/>
            <person name="Cheng J.F."/>
            <person name="Han C."/>
            <person name="Detter J.C."/>
            <person name="Tapia R."/>
            <person name="Bruce D."/>
            <person name="Goodwin L."/>
            <person name="Pitluck S."/>
            <person name="Pati A."/>
            <person name="Anderson I."/>
            <person name="Ivanova N."/>
            <person name="Mavromatis K."/>
            <person name="Mikhailova N."/>
            <person name="Chen A."/>
            <person name="Palaniappan K."/>
            <person name="Bilek Y."/>
            <person name="Hader T."/>
            <person name="Land M."/>
            <person name="Hauser L."/>
            <person name="Chang Y.J."/>
            <person name="Jeffries C.D."/>
            <person name="Tindall B.J."/>
            <person name="Rohde M."/>
            <person name="Goker M."/>
            <person name="Bristow J."/>
            <person name="Eisen J.A."/>
            <person name="Markowitz V."/>
            <person name="Hugenholtz P."/>
            <person name="Kyrpides N.C."/>
            <person name="Klenk H.P."/>
        </authorList>
    </citation>
    <scope>NUCLEOTIDE SEQUENCE [LARGE SCALE GENOMIC DNA]</scope>
    <source>
        <strain evidence="4">DSM 14484 / JCM 11386 / HI 11/12</strain>
    </source>
</reference>
<dbReference type="HOGENOM" id="CLU_050338_1_0_0"/>
<dbReference type="EMBL" id="CP001931">
    <property type="protein sequence ID" value="ADC88644.1"/>
    <property type="molecule type" value="Genomic_DNA"/>
</dbReference>
<dbReference type="GO" id="GO:0051607">
    <property type="term" value="P:defense response to virus"/>
    <property type="evidence" value="ECO:0007669"/>
    <property type="project" value="UniProtKB-KW"/>
</dbReference>
<dbReference type="Pfam" id="PF03787">
    <property type="entry name" value="RAMPs"/>
    <property type="match status" value="1"/>
</dbReference>
<proteinExistence type="predicted"/>
<dbReference type="NCBIfam" id="TIGR01894">
    <property type="entry name" value="cas_TM1795_cmr1"/>
    <property type="match status" value="1"/>
</dbReference>
<dbReference type="RefSeq" id="WP_012991051.1">
    <property type="nucleotide sequence ID" value="NC_013894.1"/>
</dbReference>
<feature type="domain" description="CRISPR type III-associated protein" evidence="2">
    <location>
        <begin position="10"/>
        <end position="152"/>
    </location>
</feature>
<name>D3SNA7_THEAH</name>
<dbReference type="eggNOG" id="COG1367">
    <property type="taxonomic scope" value="Bacteria"/>
</dbReference>
<keyword evidence="1" id="KW-0051">Antiviral defense</keyword>
<protein>
    <submittedName>
        <fullName evidence="3">CRISPR-associated RAMP protein, Cmr1 family</fullName>
    </submittedName>
</protein>
<dbReference type="KEGG" id="tal:Thal_0006"/>
<evidence type="ECO:0000313" key="4">
    <source>
        <dbReference type="Proteomes" id="UP000002043"/>
    </source>
</evidence>
<dbReference type="OrthoDB" id="190500at2"/>
<keyword evidence="4" id="KW-1185">Reference proteome</keyword>
<dbReference type="Proteomes" id="UP000002043">
    <property type="component" value="Chromosome"/>
</dbReference>
<dbReference type="STRING" id="638303.Thal_0006"/>